<dbReference type="InterPro" id="IPR000792">
    <property type="entry name" value="Tscrpt_reg_LuxR_C"/>
</dbReference>
<proteinExistence type="predicted"/>
<dbReference type="SMART" id="SM00421">
    <property type="entry name" value="HTH_LUXR"/>
    <property type="match status" value="1"/>
</dbReference>
<dbReference type="Proteomes" id="UP001553161">
    <property type="component" value="Unassembled WGS sequence"/>
</dbReference>
<dbReference type="PRINTS" id="PR00038">
    <property type="entry name" value="HTHLUXR"/>
</dbReference>
<reference evidence="2 3" key="1">
    <citation type="submission" date="2024-07" db="EMBL/GenBank/DDBJ databases">
        <authorList>
            <person name="Kang M."/>
        </authorList>
    </citation>
    <scope>NUCLEOTIDE SEQUENCE [LARGE SCALE GENOMIC DNA]</scope>
    <source>
        <strain evidence="2 3">DFM31</strain>
    </source>
</reference>
<sequence length="332" mass="36651">MTLASRASHPQTGHTAEDAAIIAAIREETLAFLAQDHDRWARCWVHSPRTRDIYGSPFAGLNVLSGWSDICANMKRVFEDGLACQKTDFRQDGHRISVEGNIAWAVFDGWALTRNGETEETFETRILERQPEGWKIVYSSVYLRRDNGARSALSVAVDGTGQIVWACDRALKVLKTHPYFTVSSGKVRAHRLDWDRTLQQAFTRAAAYHGFFEVYRFAEENGGPVCFPAVLGQTDEGGVAVARLSVRDSTTYLQLDGDADLDRRLTVAQAVFGLSDGQLRVARHIADGDSLPEVATALGISINTARTHLSRLYEKTGVNAQTALVRLLLSVG</sequence>
<accession>A0ABV3L361</accession>
<evidence type="ECO:0000313" key="2">
    <source>
        <dbReference type="EMBL" id="MEV8466009.1"/>
    </source>
</evidence>
<dbReference type="SUPFAM" id="SSF46894">
    <property type="entry name" value="C-terminal effector domain of the bipartite response regulators"/>
    <property type="match status" value="1"/>
</dbReference>
<dbReference type="SUPFAM" id="SSF54427">
    <property type="entry name" value="NTF2-like"/>
    <property type="match status" value="1"/>
</dbReference>
<name>A0ABV3L361_9RHOB</name>
<comment type="caution">
    <text evidence="2">The sequence shown here is derived from an EMBL/GenBank/DDBJ whole genome shotgun (WGS) entry which is preliminary data.</text>
</comment>
<protein>
    <submittedName>
        <fullName evidence="2">LuxR C-terminal-related transcriptional regulator</fullName>
    </submittedName>
</protein>
<evidence type="ECO:0000259" key="1">
    <source>
        <dbReference type="PROSITE" id="PS50043"/>
    </source>
</evidence>
<gene>
    <name evidence="2" type="ORF">AB0T83_04325</name>
</gene>
<dbReference type="InterPro" id="IPR016032">
    <property type="entry name" value="Sig_transdc_resp-reg_C-effctor"/>
</dbReference>
<dbReference type="PROSITE" id="PS50043">
    <property type="entry name" value="HTH_LUXR_2"/>
    <property type="match status" value="1"/>
</dbReference>
<evidence type="ECO:0000313" key="3">
    <source>
        <dbReference type="Proteomes" id="UP001553161"/>
    </source>
</evidence>
<dbReference type="Pfam" id="PF00196">
    <property type="entry name" value="GerE"/>
    <property type="match status" value="1"/>
</dbReference>
<dbReference type="InterPro" id="IPR036388">
    <property type="entry name" value="WH-like_DNA-bd_sf"/>
</dbReference>
<dbReference type="InterPro" id="IPR032710">
    <property type="entry name" value="NTF2-like_dom_sf"/>
</dbReference>
<dbReference type="EMBL" id="JBFBVU010000003">
    <property type="protein sequence ID" value="MEV8466009.1"/>
    <property type="molecule type" value="Genomic_DNA"/>
</dbReference>
<dbReference type="Gene3D" id="1.10.10.10">
    <property type="entry name" value="Winged helix-like DNA-binding domain superfamily/Winged helix DNA-binding domain"/>
    <property type="match status" value="1"/>
</dbReference>
<organism evidence="2 3">
    <name type="scientific">Meridianimarinicoccus marinus</name>
    <dbReference type="NCBI Taxonomy" id="3231483"/>
    <lineage>
        <taxon>Bacteria</taxon>
        <taxon>Pseudomonadati</taxon>
        <taxon>Pseudomonadota</taxon>
        <taxon>Alphaproteobacteria</taxon>
        <taxon>Rhodobacterales</taxon>
        <taxon>Paracoccaceae</taxon>
        <taxon>Meridianimarinicoccus</taxon>
    </lineage>
</organism>
<feature type="domain" description="HTH luxR-type" evidence="1">
    <location>
        <begin position="267"/>
        <end position="332"/>
    </location>
</feature>
<dbReference type="Gene3D" id="3.10.450.50">
    <property type="match status" value="1"/>
</dbReference>
<keyword evidence="3" id="KW-1185">Reference proteome</keyword>